<evidence type="ECO:0000313" key="3">
    <source>
        <dbReference type="Proteomes" id="UP000215335"/>
    </source>
</evidence>
<comment type="caution">
    <text evidence="2">The sequence shown here is derived from an EMBL/GenBank/DDBJ whole genome shotgun (WGS) entry which is preliminary data.</text>
</comment>
<dbReference type="EMBL" id="NNAY01000809">
    <property type="protein sequence ID" value="OXU26394.1"/>
    <property type="molecule type" value="Genomic_DNA"/>
</dbReference>
<evidence type="ECO:0000313" key="2">
    <source>
        <dbReference type="EMBL" id="OXU26394.1"/>
    </source>
</evidence>
<name>A0A232F6C7_9HYME</name>
<proteinExistence type="predicted"/>
<evidence type="ECO:0000256" key="1">
    <source>
        <dbReference type="SAM" id="MobiDB-lite"/>
    </source>
</evidence>
<keyword evidence="3" id="KW-1185">Reference proteome</keyword>
<dbReference type="OrthoDB" id="7698305at2759"/>
<reference evidence="2 3" key="1">
    <citation type="journal article" date="2017" name="Curr. Biol.">
        <title>The Evolution of Venom by Co-option of Single-Copy Genes.</title>
        <authorList>
            <person name="Martinson E.O."/>
            <person name="Mrinalini"/>
            <person name="Kelkar Y.D."/>
            <person name="Chang C.H."/>
            <person name="Werren J.H."/>
        </authorList>
    </citation>
    <scope>NUCLEOTIDE SEQUENCE [LARGE SCALE GENOMIC DNA]</scope>
    <source>
        <strain evidence="2 3">Alberta</strain>
        <tissue evidence="2">Whole body</tissue>
    </source>
</reference>
<dbReference type="Proteomes" id="UP000215335">
    <property type="component" value="Unassembled WGS sequence"/>
</dbReference>
<gene>
    <name evidence="2" type="ORF">TSAR_010711</name>
</gene>
<accession>A0A232F6C7</accession>
<sequence>MAKKETENDKLGSNSNDLKEPLLPVSDETEKKDQNFRVPIINSTYKLMQRRIKKHKKNKLLCPEPCTEDSRKRSKVKKRTKKLADVEIASDKNIATLLRSERLLEFIKKGRKIPYEIGRNISQKTGFKSVSDLNNYISAHRKKFIVLVDRKEKHCQSDSQKCNGTFRRTDSVDLDLYFTHHFGDSAENSAT</sequence>
<protein>
    <submittedName>
        <fullName evidence="2">Uncharacterized protein</fullName>
    </submittedName>
</protein>
<organism evidence="2 3">
    <name type="scientific">Trichomalopsis sarcophagae</name>
    <dbReference type="NCBI Taxonomy" id="543379"/>
    <lineage>
        <taxon>Eukaryota</taxon>
        <taxon>Metazoa</taxon>
        <taxon>Ecdysozoa</taxon>
        <taxon>Arthropoda</taxon>
        <taxon>Hexapoda</taxon>
        <taxon>Insecta</taxon>
        <taxon>Pterygota</taxon>
        <taxon>Neoptera</taxon>
        <taxon>Endopterygota</taxon>
        <taxon>Hymenoptera</taxon>
        <taxon>Apocrita</taxon>
        <taxon>Proctotrupomorpha</taxon>
        <taxon>Chalcidoidea</taxon>
        <taxon>Pteromalidae</taxon>
        <taxon>Pteromalinae</taxon>
        <taxon>Trichomalopsis</taxon>
    </lineage>
</organism>
<feature type="compositionally biased region" description="Basic and acidic residues" evidence="1">
    <location>
        <begin position="1"/>
        <end position="10"/>
    </location>
</feature>
<dbReference type="AlphaFoldDB" id="A0A232F6C7"/>
<feature type="region of interest" description="Disordered" evidence="1">
    <location>
        <begin position="1"/>
        <end position="31"/>
    </location>
</feature>